<evidence type="ECO:0000313" key="3">
    <source>
        <dbReference type="Proteomes" id="UP001222800"/>
    </source>
</evidence>
<accession>A0ABY8EAB7</accession>
<dbReference type="RefSeq" id="WP_277731827.1">
    <property type="nucleotide sequence ID" value="NZ_CP120733.1"/>
</dbReference>
<keyword evidence="3" id="KW-1185">Reference proteome</keyword>
<evidence type="ECO:0000313" key="2">
    <source>
        <dbReference type="EMBL" id="WFD09872.1"/>
    </source>
</evidence>
<dbReference type="EMBL" id="CP120733">
    <property type="protein sequence ID" value="WFD09872.1"/>
    <property type="molecule type" value="Genomic_DNA"/>
</dbReference>
<organism evidence="2 3">
    <name type="scientific">Tepidibacter hydrothermalis</name>
    <dbReference type="NCBI Taxonomy" id="3036126"/>
    <lineage>
        <taxon>Bacteria</taxon>
        <taxon>Bacillati</taxon>
        <taxon>Bacillota</taxon>
        <taxon>Clostridia</taxon>
        <taxon>Peptostreptococcales</taxon>
        <taxon>Peptostreptococcaceae</taxon>
        <taxon>Tepidibacter</taxon>
    </lineage>
</organism>
<gene>
    <name evidence="2" type="ORF">P4S50_16005</name>
</gene>
<sequence>MENRLIELKKEILFCEKQKSKLDDLVKRNDELVGLIEAQRKRWEKEQRDVDKLENGSLTSFFLQIIGNLDKKIEKEEIEALKAKEIYESTKHEIESTKKQILAMKDQVDKLYDLNKEYNILWIQKEEKLLKSNTSTKEQYEKYIDKIASLKSIDKELKEAVDAGKILLKELYKAKEKFESAHSWGVFDMFGGGLMSSMIKHDHINEANDIINNVKSLIKKFERELKDVDIEIDVNITTFDKFGDIFFDNIFSDMMVQDKINNVLGQVKSGILCVENKVKDLEKAILNNKIEIDVLDEKRVSLVEMV</sequence>
<feature type="coiled-coil region" evidence="1">
    <location>
        <begin position="204"/>
        <end position="231"/>
    </location>
</feature>
<name>A0ABY8EAB7_9FIRM</name>
<feature type="coiled-coil region" evidence="1">
    <location>
        <begin position="36"/>
        <end position="107"/>
    </location>
</feature>
<protein>
    <submittedName>
        <fullName evidence="2">Uncharacterized protein</fullName>
    </submittedName>
</protein>
<keyword evidence="1" id="KW-0175">Coiled coil</keyword>
<proteinExistence type="predicted"/>
<dbReference type="Proteomes" id="UP001222800">
    <property type="component" value="Chromosome"/>
</dbReference>
<reference evidence="2 3" key="1">
    <citation type="submission" date="2023-03" db="EMBL/GenBank/DDBJ databases">
        <title>Complete genome sequence of Tepidibacter sp. SWIR-1, isolated from a deep-sea hydrothermal vent.</title>
        <authorList>
            <person name="Li X."/>
        </authorList>
    </citation>
    <scope>NUCLEOTIDE SEQUENCE [LARGE SCALE GENOMIC DNA]</scope>
    <source>
        <strain evidence="2 3">SWIR-1</strain>
    </source>
</reference>
<evidence type="ECO:0000256" key="1">
    <source>
        <dbReference type="SAM" id="Coils"/>
    </source>
</evidence>